<dbReference type="AlphaFoldDB" id="A0A5B0SMP1"/>
<dbReference type="EMBL" id="VDEP01000005">
    <property type="protein sequence ID" value="KAA1137834.1"/>
    <property type="molecule type" value="Genomic_DNA"/>
</dbReference>
<evidence type="ECO:0000313" key="1">
    <source>
        <dbReference type="EMBL" id="KAA1137834.1"/>
    </source>
</evidence>
<protein>
    <submittedName>
        <fullName evidence="1">Uncharacterized protein</fullName>
    </submittedName>
</protein>
<comment type="caution">
    <text evidence="1">The sequence shown here is derived from an EMBL/GenBank/DDBJ whole genome shotgun (WGS) entry which is preliminary data.</text>
</comment>
<dbReference type="Proteomes" id="UP000325313">
    <property type="component" value="Unassembled WGS sequence"/>
</dbReference>
<reference evidence="1 2" key="1">
    <citation type="submission" date="2019-05" db="EMBL/GenBank/DDBJ databases">
        <title>Emergence of the Ug99 lineage of the wheat stem rust pathogen through somatic hybridization.</title>
        <authorList>
            <person name="Li F."/>
            <person name="Upadhyaya N.M."/>
            <person name="Sperschneider J."/>
            <person name="Matny O."/>
            <person name="Nguyen-Phuc H."/>
            <person name="Mago R."/>
            <person name="Raley C."/>
            <person name="Miller M.E."/>
            <person name="Silverstein K.A.T."/>
            <person name="Henningsen E."/>
            <person name="Hirsch C.D."/>
            <person name="Visser B."/>
            <person name="Pretorius Z.A."/>
            <person name="Steffenson B.J."/>
            <person name="Schwessinger B."/>
            <person name="Dodds P.N."/>
            <person name="Figueroa M."/>
        </authorList>
    </citation>
    <scope>NUCLEOTIDE SEQUENCE [LARGE SCALE GENOMIC DNA]</scope>
    <source>
        <strain evidence="1 2">Ug99</strain>
    </source>
</reference>
<proteinExistence type="predicted"/>
<name>A0A5B0SMP1_PUCGR</name>
<sequence length="103" mass="11531">MLLNIWAPSSCFPIINTTCGRDDREAHDNPRGKRDLEVPLSIVRPTRLSLCSRIRQIVTAGLRTHSELTAIKKKDPLICISYSHPINDLSSIRHISPQASCTI</sequence>
<organism evidence="1 2">
    <name type="scientific">Puccinia graminis f. sp. tritici</name>
    <dbReference type="NCBI Taxonomy" id="56615"/>
    <lineage>
        <taxon>Eukaryota</taxon>
        <taxon>Fungi</taxon>
        <taxon>Dikarya</taxon>
        <taxon>Basidiomycota</taxon>
        <taxon>Pucciniomycotina</taxon>
        <taxon>Pucciniomycetes</taxon>
        <taxon>Pucciniales</taxon>
        <taxon>Pucciniaceae</taxon>
        <taxon>Puccinia</taxon>
    </lineage>
</organism>
<gene>
    <name evidence="1" type="ORF">PGTUg99_023610</name>
</gene>
<evidence type="ECO:0000313" key="2">
    <source>
        <dbReference type="Proteomes" id="UP000325313"/>
    </source>
</evidence>
<accession>A0A5B0SMP1</accession>